<sequence length="1107" mass="113013">MRRLSLILSAVLGACLLLALGFWLFRLPLANWALAQWLGARALEGSGRIVRLDTGGAELDDLRLEGLSAGRIALSYDLPALIGGGRLEGVTLSGLALSADLTAGRPLGRLQEAFGGGAGGGQGLALPVLPPVELTDAELDLKTSRGPLRLALAGSLRPAPGDDGPARRLAVSLRTLEGPLRLAGKLDGLYRPDAVVGSNATLSLTSSEGPPVSIQADARLERPAAAPEVLFSLDLDGDAPLLAELATLPPAARPSDGRIALRADGRAAAKALAAGDLAELLLDPAALGGFDLSLDLDGLALPGRASGVTLRSGADIAQLGDQRHLRLRPAKASAETLDPAWLQRLGLPPAVAATLAGGADLTLDTPGHAPMVLRLGEPLPQLDLDLAATVAPHAGGSLEAALKGELSLPRQLARLPERAGGSLALDLAADRLSAPGFGSLERGQASLVLDLANRSVALQAPARLEGLSVAPETAQALAPGWQPLLARPIDLTVGQDSEPEARLVLGQDRWQLTLPRRLALSAGDARANAALDGTAELSPRGVLLASQVEVPALTASALPTPYGLLRSLSLKGRFEGASRDAQGEATLAAELDGLALGVAGTADLSAELPLDLAWKDQALTLGLSDPGSLSLAKLAGGPAALDKLALSLGSARLTLGARQTRLTAEAALAPATLVPAGSGDPLTVSAGRLSLDLTLPQGGALQGTARATGLELAEPQAALALHDGTLSAELAAEGDRLTLSGGRLVSTEDPALFPPLDATAEATLADGLATWSAAARGLAGALSVKASGRQDLGRDSGSAKVTLAPLTFAAGGPQPGDLSPALASLKQAVGSLSAELNLKTGQGVTGGGRVRLEGLGFTSAGAEVEGLDLSLALDSLTPPTSPAGQPFSIARIDVGTPLTDLKGTLALRRVGSASQLVIEQAHADLLGGGVALDQAVLDPASGRYDLVLQLDRIDLERLLAVADVEGVSGSGQLSGRIPLRIEKGAIVVEQGALGALEPGVIAFKSAAARKALEGSGQSVDLMLQALENFHYKVLRLSLDKPAEGESKVFLRLEGRNPDVMNGQPFVLNINLTSDVAPLLQALAQGTEISDRLVQRLLKPRTKRRRKQ</sequence>
<keyword evidence="2" id="KW-1185">Reference proteome</keyword>
<dbReference type="Pfam" id="PF11739">
    <property type="entry name" value="YdbH-like"/>
    <property type="match status" value="1"/>
</dbReference>
<dbReference type="InterPro" id="IPR021730">
    <property type="entry name" value="YdbH"/>
</dbReference>
<reference evidence="1 2" key="1">
    <citation type="submission" date="2017-04" db="EMBL/GenBank/DDBJ databases">
        <authorList>
            <person name="Afonso C.L."/>
            <person name="Miller P.J."/>
            <person name="Scott M.A."/>
            <person name="Spackman E."/>
            <person name="Goraichik I."/>
            <person name="Dimitrov K.M."/>
            <person name="Suarez D.L."/>
            <person name="Swayne D.E."/>
        </authorList>
    </citation>
    <scope>NUCLEOTIDE SEQUENCE [LARGE SCALE GENOMIC DNA]</scope>
    <source>
        <strain evidence="1 2">USBA 355</strain>
    </source>
</reference>
<dbReference type="AlphaFoldDB" id="A0A1Y6CNZ4"/>
<dbReference type="PROSITE" id="PS51257">
    <property type="entry name" value="PROKAR_LIPOPROTEIN"/>
    <property type="match status" value="1"/>
</dbReference>
<dbReference type="RefSeq" id="WP_085126072.1">
    <property type="nucleotide sequence ID" value="NZ_FWZX01000037.1"/>
</dbReference>
<name>A0A1Y6CNZ4_9PROT</name>
<proteinExistence type="predicted"/>
<organism evidence="1 2">
    <name type="scientific">Tistlia consotensis USBA 355</name>
    <dbReference type="NCBI Taxonomy" id="560819"/>
    <lineage>
        <taxon>Bacteria</taxon>
        <taxon>Pseudomonadati</taxon>
        <taxon>Pseudomonadota</taxon>
        <taxon>Alphaproteobacteria</taxon>
        <taxon>Rhodospirillales</taxon>
        <taxon>Rhodovibrionaceae</taxon>
        <taxon>Tistlia</taxon>
    </lineage>
</organism>
<gene>
    <name evidence="1" type="ORF">SAMN05428998_13753</name>
</gene>
<dbReference type="EMBL" id="FWZX01000037">
    <property type="protein sequence ID" value="SMF77836.1"/>
    <property type="molecule type" value="Genomic_DNA"/>
</dbReference>
<dbReference type="STRING" id="560819.SAMN05428998_13753"/>
<evidence type="ECO:0000313" key="2">
    <source>
        <dbReference type="Proteomes" id="UP000192917"/>
    </source>
</evidence>
<protein>
    <submittedName>
        <fullName evidence="1">Dicarboxylate transport</fullName>
    </submittedName>
</protein>
<accession>A0A1Y6CNZ4</accession>
<evidence type="ECO:0000313" key="1">
    <source>
        <dbReference type="EMBL" id="SMF77836.1"/>
    </source>
</evidence>
<dbReference type="Proteomes" id="UP000192917">
    <property type="component" value="Unassembled WGS sequence"/>
</dbReference>